<evidence type="ECO:0000313" key="4">
    <source>
        <dbReference type="EMBL" id="EXJ09077.1"/>
    </source>
</evidence>
<evidence type="ECO:0000313" key="5">
    <source>
        <dbReference type="Proteomes" id="UP000019464"/>
    </source>
</evidence>
<evidence type="ECO:0000259" key="3">
    <source>
        <dbReference type="PROSITE" id="PS51746"/>
    </source>
</evidence>
<dbReference type="SMART" id="SM00332">
    <property type="entry name" value="PP2Cc"/>
    <property type="match status" value="1"/>
</dbReference>
<dbReference type="STRING" id="1229521.D791_03983"/>
<name>W9UYU0_9GAMM</name>
<sequence length="341" mass="37585">MKTKTYDIASAIHIGGREEQQDSVKVYTLNNNHLLVVADGMGGHRGGQLASKIAVDVCVKCFQQEKGSPSNPKDFLKQMVHHASEEIKTQGELQNISPRTTLVVAIILGNHAYWAHVGDSRLYYFKQSVFSQRTRDHSVVQMLLDTDQITEEEMGTHPDQNRLLQSVGGENPPKVSLGETALEAGDALLLCSDGLWERFDIPEITKAINLEGKVGIETWPQKMVDEAAKRGGPKGDNISLAVYKHYGNNSSKVQNTRVLISGLVFLTLMLAVAAFAFFKPAEKPIPNTEPTQIEELTRTEESISDDLNSVAPYSEAVPASKVEPPYTEASNDDNQRVIQVE</sequence>
<evidence type="ECO:0000256" key="1">
    <source>
        <dbReference type="SAM" id="MobiDB-lite"/>
    </source>
</evidence>
<reference evidence="5" key="1">
    <citation type="submission" date="2012-11" db="EMBL/GenBank/DDBJ databases">
        <authorList>
            <person name="Singh A."/>
            <person name="Pinnaka A.K."/>
            <person name="Vaidya B."/>
        </authorList>
    </citation>
    <scope>NUCLEOTIDE SEQUENCE [LARGE SCALE GENOMIC DNA]</scope>
    <source>
        <strain evidence="5">AK23</strain>
    </source>
</reference>
<dbReference type="SUPFAM" id="SSF81606">
    <property type="entry name" value="PP2C-like"/>
    <property type="match status" value="1"/>
</dbReference>
<keyword evidence="4" id="KW-0378">Hydrolase</keyword>
<dbReference type="CDD" id="cd00143">
    <property type="entry name" value="PP2Cc"/>
    <property type="match status" value="1"/>
</dbReference>
<accession>W9UYU0</accession>
<dbReference type="Proteomes" id="UP000019464">
    <property type="component" value="Unassembled WGS sequence"/>
</dbReference>
<keyword evidence="2" id="KW-0812">Transmembrane</keyword>
<dbReference type="Pfam" id="PF13672">
    <property type="entry name" value="PP2C_2"/>
    <property type="match status" value="1"/>
</dbReference>
<gene>
    <name evidence="4" type="ORF">D791_03983</name>
</gene>
<reference evidence="4 5" key="2">
    <citation type="journal article" date="2015" name="Syst. Appl. Microbiol.">
        <title>Nitrincola nitratireducens sp. nov. isolated from a haloalkaline crater lake.</title>
        <authorList>
            <person name="Singh A."/>
            <person name="Vaidya B."/>
            <person name="Tanuku N.R."/>
            <person name="Pinnaka A.K."/>
        </authorList>
    </citation>
    <scope>NUCLEOTIDE SEQUENCE [LARGE SCALE GENOMIC DNA]</scope>
    <source>
        <strain evidence="4 5">AK23</strain>
    </source>
</reference>
<keyword evidence="2" id="KW-0472">Membrane</keyword>
<proteinExistence type="predicted"/>
<dbReference type="InterPro" id="IPR001932">
    <property type="entry name" value="PPM-type_phosphatase-like_dom"/>
</dbReference>
<feature type="region of interest" description="Disordered" evidence="1">
    <location>
        <begin position="286"/>
        <end position="341"/>
    </location>
</feature>
<feature type="transmembrane region" description="Helical" evidence="2">
    <location>
        <begin position="258"/>
        <end position="278"/>
    </location>
</feature>
<dbReference type="GO" id="GO:0016787">
    <property type="term" value="F:hydrolase activity"/>
    <property type="evidence" value="ECO:0007669"/>
    <property type="project" value="UniProtKB-KW"/>
</dbReference>
<dbReference type="SMART" id="SM00331">
    <property type="entry name" value="PP2C_SIG"/>
    <property type="match status" value="1"/>
</dbReference>
<protein>
    <recommendedName>
        <fullName evidence="3">PPM-type phosphatase domain-containing protein</fullName>
    </recommendedName>
</protein>
<dbReference type="EMBL" id="AONB01000036">
    <property type="protein sequence ID" value="EXJ09077.1"/>
    <property type="molecule type" value="Genomic_DNA"/>
</dbReference>
<dbReference type="PROSITE" id="PS51746">
    <property type="entry name" value="PPM_2"/>
    <property type="match status" value="1"/>
</dbReference>
<feature type="domain" description="PPM-type phosphatase" evidence="3">
    <location>
        <begin position="5"/>
        <end position="245"/>
    </location>
</feature>
<dbReference type="AlphaFoldDB" id="W9UYU0"/>
<dbReference type="OrthoDB" id="9801841at2"/>
<keyword evidence="5" id="KW-1185">Reference proteome</keyword>
<dbReference type="Gene3D" id="3.60.40.10">
    <property type="entry name" value="PPM-type phosphatase domain"/>
    <property type="match status" value="1"/>
</dbReference>
<organism evidence="4 5">
    <name type="scientific">Nitrincola nitratireducens</name>
    <dbReference type="NCBI Taxonomy" id="1229521"/>
    <lineage>
        <taxon>Bacteria</taxon>
        <taxon>Pseudomonadati</taxon>
        <taxon>Pseudomonadota</taxon>
        <taxon>Gammaproteobacteria</taxon>
        <taxon>Oceanospirillales</taxon>
        <taxon>Oceanospirillaceae</taxon>
        <taxon>Nitrincola</taxon>
    </lineage>
</organism>
<comment type="caution">
    <text evidence="4">The sequence shown here is derived from an EMBL/GenBank/DDBJ whole genome shotgun (WGS) entry which is preliminary data.</text>
</comment>
<evidence type="ECO:0000256" key="2">
    <source>
        <dbReference type="SAM" id="Phobius"/>
    </source>
</evidence>
<dbReference type="RefSeq" id="WP_051514681.1">
    <property type="nucleotide sequence ID" value="NZ_AONB01000036.1"/>
</dbReference>
<dbReference type="InterPro" id="IPR036457">
    <property type="entry name" value="PPM-type-like_dom_sf"/>
</dbReference>
<keyword evidence="2" id="KW-1133">Transmembrane helix</keyword>